<protein>
    <submittedName>
        <fullName evidence="1">Uncharacterized protein</fullName>
    </submittedName>
</protein>
<comment type="caution">
    <text evidence="1">The sequence shown here is derived from an EMBL/GenBank/DDBJ whole genome shotgun (WGS) entry which is preliminary data.</text>
</comment>
<sequence>MFTEHSFRERREENQKVLNANRTKIESMIALQSVIKAQLHNRMDISRARHYWEKALNELPPYMIAEALTNTISEAMNEVKVSHS</sequence>
<name>A0A5Z7Y1H3_SALNE</name>
<proteinExistence type="predicted"/>
<organism evidence="1">
    <name type="scientific">Salmonella newport</name>
    <dbReference type="NCBI Taxonomy" id="108619"/>
    <lineage>
        <taxon>Bacteria</taxon>
        <taxon>Pseudomonadati</taxon>
        <taxon>Pseudomonadota</taxon>
        <taxon>Gammaproteobacteria</taxon>
        <taxon>Enterobacterales</taxon>
        <taxon>Enterobacteriaceae</taxon>
        <taxon>Salmonella</taxon>
    </lineage>
</organism>
<dbReference type="AlphaFoldDB" id="A0A5Z7Y1H3"/>
<evidence type="ECO:0000313" key="1">
    <source>
        <dbReference type="EMBL" id="ECS7536475.1"/>
    </source>
</evidence>
<dbReference type="EMBL" id="AAKKOY010000012">
    <property type="protein sequence ID" value="ECS7536475.1"/>
    <property type="molecule type" value="Genomic_DNA"/>
</dbReference>
<reference evidence="1" key="1">
    <citation type="submission" date="2018-07" db="EMBL/GenBank/DDBJ databases">
        <authorList>
            <consortium name="PulseNet: The National Subtyping Network for Foodborne Disease Surveillance"/>
            <person name="Tarr C.L."/>
            <person name="Trees E."/>
            <person name="Katz L.S."/>
            <person name="Carleton-Romer H.A."/>
            <person name="Stroika S."/>
            <person name="Kucerova Z."/>
            <person name="Roache K.F."/>
            <person name="Sabol A.L."/>
            <person name="Besser J."/>
            <person name="Gerner-Smidt P."/>
        </authorList>
    </citation>
    <scope>NUCLEOTIDE SEQUENCE</scope>
    <source>
        <strain evidence="1">PNUSAS019309</strain>
    </source>
</reference>
<accession>A0A5Z7Y1H3</accession>
<gene>
    <name evidence="1" type="ORF">CIM45_17905</name>
</gene>